<evidence type="ECO:0000256" key="1">
    <source>
        <dbReference type="SAM" id="MobiDB-lite"/>
    </source>
</evidence>
<proteinExistence type="predicted"/>
<evidence type="ECO:0000313" key="2">
    <source>
        <dbReference type="EMBL" id="PDO10128.1"/>
    </source>
</evidence>
<protein>
    <submittedName>
        <fullName evidence="2">Uncharacterized protein</fullName>
    </submittedName>
</protein>
<accession>A0A2A6DYH7</accession>
<name>A0A2A6DYH7_9BACL</name>
<reference evidence="2 3" key="1">
    <citation type="submission" date="2016-12" db="EMBL/GenBank/DDBJ databases">
        <title>Candidatus Reconcilibacillus cellulovorans genome.</title>
        <authorList>
            <person name="Kolinko S."/>
            <person name="Wu Y.-W."/>
            <person name="Tachea F."/>
            <person name="Denzel E."/>
            <person name="Hiras J."/>
            <person name="Baecker N."/>
            <person name="Chan L.J."/>
            <person name="Eichorst S.A."/>
            <person name="Frey D."/>
            <person name="Adams P.D."/>
            <person name="Pray T."/>
            <person name="Tanjore D."/>
            <person name="Petzold C.J."/>
            <person name="Gladden J.M."/>
            <person name="Simmons B.A."/>
            <person name="Singer S.W."/>
        </authorList>
    </citation>
    <scope>NUCLEOTIDE SEQUENCE [LARGE SCALE GENOMIC DNA]</scope>
    <source>
        <strain evidence="2">JTherm</strain>
    </source>
</reference>
<dbReference type="EMBL" id="MOXJ01000019">
    <property type="protein sequence ID" value="PDO10128.1"/>
    <property type="molecule type" value="Genomic_DNA"/>
</dbReference>
<gene>
    <name evidence="2" type="ORF">BLM47_08840</name>
</gene>
<sequence length="203" mass="21203">MKILKRKEVILVMARRVQVVAWVSAFSILLAGMPVLAFADTETQVSSVTAESQAAIGSEDGQSSTPTDGLRYTGYVLNQAIACGCPKGRRAFLTRQANPGGNSGGPQMSGAAVSADEGTDVDPGDALARYTGYVLNQAIASGAGRASGRTLGAVTRQAGQTGTSPSRPVGEVLVEIVVEEILSGLKNWAHEVRKEISAYSYNQ</sequence>
<evidence type="ECO:0000313" key="3">
    <source>
        <dbReference type="Proteomes" id="UP000243688"/>
    </source>
</evidence>
<comment type="caution">
    <text evidence="2">The sequence shown here is derived from an EMBL/GenBank/DDBJ whole genome shotgun (WGS) entry which is preliminary data.</text>
</comment>
<feature type="region of interest" description="Disordered" evidence="1">
    <location>
        <begin position="96"/>
        <end position="119"/>
    </location>
</feature>
<organism evidence="2 3">
    <name type="scientific">Candidatus Reconcilbacillus cellulovorans</name>
    <dbReference type="NCBI Taxonomy" id="1906605"/>
    <lineage>
        <taxon>Bacteria</taxon>
        <taxon>Bacillati</taxon>
        <taxon>Bacillota</taxon>
        <taxon>Bacilli</taxon>
        <taxon>Bacillales</taxon>
        <taxon>Paenibacillaceae</taxon>
        <taxon>Candidatus Reconcilbacillus</taxon>
    </lineage>
</organism>
<dbReference type="Proteomes" id="UP000243688">
    <property type="component" value="Unassembled WGS sequence"/>
</dbReference>
<dbReference type="AlphaFoldDB" id="A0A2A6DYH7"/>